<dbReference type="PROSITE" id="PS50005">
    <property type="entry name" value="TPR"/>
    <property type="match status" value="3"/>
</dbReference>
<evidence type="ECO:0000256" key="3">
    <source>
        <dbReference type="PROSITE-ProRule" id="PRU00339"/>
    </source>
</evidence>
<dbReference type="KEGG" id="kmn:HW532_04900"/>
<evidence type="ECO:0000256" key="2">
    <source>
        <dbReference type="ARBA" id="ARBA00022803"/>
    </source>
</evidence>
<dbReference type="Gene3D" id="1.25.40.10">
    <property type="entry name" value="Tetratricopeptide repeat domain"/>
    <property type="match status" value="2"/>
</dbReference>
<evidence type="ECO:0000313" key="6">
    <source>
        <dbReference type="EMBL" id="QPC42102.1"/>
    </source>
</evidence>
<feature type="signal peptide" evidence="5">
    <location>
        <begin position="1"/>
        <end position="24"/>
    </location>
</feature>
<proteinExistence type="predicted"/>
<keyword evidence="5" id="KW-0732">Signal</keyword>
<feature type="region of interest" description="Disordered" evidence="4">
    <location>
        <begin position="556"/>
        <end position="578"/>
    </location>
</feature>
<evidence type="ECO:0000313" key="7">
    <source>
        <dbReference type="Proteomes" id="UP000593594"/>
    </source>
</evidence>
<dbReference type="SMART" id="SM00028">
    <property type="entry name" value="TPR"/>
    <property type="match status" value="6"/>
</dbReference>
<dbReference type="PANTHER" id="PTHR12558">
    <property type="entry name" value="CELL DIVISION CYCLE 16,23,27"/>
    <property type="match status" value="1"/>
</dbReference>
<protein>
    <submittedName>
        <fullName evidence="6">Tetratricopeptide repeat protein</fullName>
    </submittedName>
</protein>
<gene>
    <name evidence="6" type="ORF">HW532_04900</name>
</gene>
<dbReference type="Pfam" id="PF13428">
    <property type="entry name" value="TPR_14"/>
    <property type="match status" value="1"/>
</dbReference>
<feature type="repeat" description="TPR" evidence="3">
    <location>
        <begin position="478"/>
        <end position="511"/>
    </location>
</feature>
<accession>A0A7S8HAZ4</accession>
<reference evidence="6 7" key="1">
    <citation type="submission" date="2020-06" db="EMBL/GenBank/DDBJ databases">
        <title>Genome sequence of 2 isolates from Red Sea Mangroves.</title>
        <authorList>
            <person name="Sefrji F."/>
            <person name="Michoud G."/>
            <person name="Merlino G."/>
            <person name="Daffonchio D."/>
        </authorList>
    </citation>
    <scope>NUCLEOTIDE SEQUENCE [LARGE SCALE GENOMIC DNA]</scope>
    <source>
        <strain evidence="6 7">R1DC25</strain>
    </source>
</reference>
<dbReference type="Pfam" id="PF14559">
    <property type="entry name" value="TPR_19"/>
    <property type="match status" value="1"/>
</dbReference>
<dbReference type="Pfam" id="PF07719">
    <property type="entry name" value="TPR_2"/>
    <property type="match status" value="1"/>
</dbReference>
<dbReference type="SUPFAM" id="SSF48452">
    <property type="entry name" value="TPR-like"/>
    <property type="match status" value="2"/>
</dbReference>
<dbReference type="PROSITE" id="PS50293">
    <property type="entry name" value="TPR_REGION"/>
    <property type="match status" value="1"/>
</dbReference>
<dbReference type="PANTHER" id="PTHR12558:SF13">
    <property type="entry name" value="CELL DIVISION CYCLE PROTEIN 27 HOMOLOG"/>
    <property type="match status" value="1"/>
</dbReference>
<keyword evidence="2 3" id="KW-0802">TPR repeat</keyword>
<organism evidence="6 7">
    <name type="scientific">Kaustia mangrovi</name>
    <dbReference type="NCBI Taxonomy" id="2593653"/>
    <lineage>
        <taxon>Bacteria</taxon>
        <taxon>Pseudomonadati</taxon>
        <taxon>Pseudomonadota</taxon>
        <taxon>Alphaproteobacteria</taxon>
        <taxon>Hyphomicrobiales</taxon>
        <taxon>Parvibaculaceae</taxon>
        <taxon>Kaustia</taxon>
    </lineage>
</organism>
<name>A0A7S8HAZ4_9HYPH</name>
<dbReference type="InterPro" id="IPR019734">
    <property type="entry name" value="TPR_rpt"/>
</dbReference>
<keyword evidence="1" id="KW-0677">Repeat</keyword>
<dbReference type="InterPro" id="IPR013105">
    <property type="entry name" value="TPR_2"/>
</dbReference>
<dbReference type="RefSeq" id="WP_213163332.1">
    <property type="nucleotide sequence ID" value="NZ_CP058214.1"/>
</dbReference>
<dbReference type="EMBL" id="CP058214">
    <property type="protein sequence ID" value="QPC42102.1"/>
    <property type="molecule type" value="Genomic_DNA"/>
</dbReference>
<feature type="repeat" description="TPR" evidence="3">
    <location>
        <begin position="371"/>
        <end position="404"/>
    </location>
</feature>
<dbReference type="Proteomes" id="UP000593594">
    <property type="component" value="Chromosome"/>
</dbReference>
<feature type="chain" id="PRO_5032789076" evidence="5">
    <location>
        <begin position="25"/>
        <end position="578"/>
    </location>
</feature>
<dbReference type="InterPro" id="IPR011990">
    <property type="entry name" value="TPR-like_helical_dom_sf"/>
</dbReference>
<dbReference type="Pfam" id="PF13414">
    <property type="entry name" value="TPR_11"/>
    <property type="match status" value="1"/>
</dbReference>
<evidence type="ECO:0000256" key="1">
    <source>
        <dbReference type="ARBA" id="ARBA00022737"/>
    </source>
</evidence>
<sequence>MMLLRPIRTLGIVAGLGIAVSAFAASASQPGADALSSLSGNYLAGRHAIQERDMSAAARYFSDALAQDPGNAALLERAFVAEMSAGNITRSERLAERLIGINERHRMAHIVLGLKDFKRGRYDSALTHFDEASYTPIGELTAGLLSAWVHAAQRDPTGAFKALDVLDRNDSFGIYKTFHSALIADMLGMGTRAGPLYKKAYDEAGTSLRVVQAYGNFLERHGRPEEAEAVYRAYLDNAPENPLVRQAYDNVRHGMSPRPFVRNARSGIGEAMFSLSSALTDETGIDLALVYVRLALDVKPDLVVAQTLLGDIFTDMGRNQEAIEAYELVPASSPLRKNARIRAAGNLDAMGRTDEAEAMLKALVEREPDSYDAYMTLGNIMRSHSRFEDAAVYYSKVIELMDTPIPQQWTVFYFRGMSYERSKQWEKAEADLLKALELQPGQPLVLNYLGYSWIDQGVHLDEALDMIKESVDQRPNDGYIVDSLGWGYYRLGQYEKAVEQLERAVELKPDDPIINDHLGDAYWKVGRRLEAQFQWQHAKDSDPEPDLLETLDRKLERGLNGAEKPGPELALPENDKRS</sequence>
<dbReference type="AlphaFoldDB" id="A0A7S8HAZ4"/>
<keyword evidence="7" id="KW-1185">Reference proteome</keyword>
<feature type="repeat" description="TPR" evidence="3">
    <location>
        <begin position="409"/>
        <end position="442"/>
    </location>
</feature>
<evidence type="ECO:0000256" key="5">
    <source>
        <dbReference type="SAM" id="SignalP"/>
    </source>
</evidence>
<evidence type="ECO:0000256" key="4">
    <source>
        <dbReference type="SAM" id="MobiDB-lite"/>
    </source>
</evidence>